<dbReference type="AlphaFoldDB" id="A0AA42H2H4"/>
<dbReference type="Proteomes" id="UP001158087">
    <property type="component" value="Unassembled WGS sequence"/>
</dbReference>
<dbReference type="Gene3D" id="3.30.2310.20">
    <property type="entry name" value="RelE-like"/>
    <property type="match status" value="1"/>
</dbReference>
<keyword evidence="1" id="KW-1277">Toxin-antitoxin system</keyword>
<sequence length="107" mass="12061">MKRFAVEYAPEALDQLAAIESYIAEAGSPEAGERFVDEIVSHCDALESFPERGTARDDLLLGLRTLGFRRRVLIAYTTDRTSQTVRILGIYYGGQDYEVRLVEQQSD</sequence>
<dbReference type="Pfam" id="PF05016">
    <property type="entry name" value="ParE_toxin"/>
    <property type="match status" value="1"/>
</dbReference>
<evidence type="ECO:0000313" key="2">
    <source>
        <dbReference type="EMBL" id="MDH0126794.1"/>
    </source>
</evidence>
<dbReference type="InterPro" id="IPR007712">
    <property type="entry name" value="RelE/ParE_toxin"/>
</dbReference>
<proteinExistence type="predicted"/>
<reference evidence="2" key="1">
    <citation type="submission" date="2022-09" db="EMBL/GenBank/DDBJ databases">
        <title>Intensive care unit water sources are persistently colonized with multi-drug resistant bacteria and are the site of extensive horizontal gene transfer of antibiotic resistance genes.</title>
        <authorList>
            <person name="Diorio-Toth L."/>
        </authorList>
    </citation>
    <scope>NUCLEOTIDE SEQUENCE</scope>
    <source>
        <strain evidence="2">GD04153</strain>
    </source>
</reference>
<evidence type="ECO:0000256" key="1">
    <source>
        <dbReference type="ARBA" id="ARBA00022649"/>
    </source>
</evidence>
<name>A0AA42H2H4_9HYPH</name>
<protein>
    <submittedName>
        <fullName evidence="2">Type II toxin-antitoxin system RelE/ParE family toxin</fullName>
    </submittedName>
</protein>
<organism evidence="2 3">
    <name type="scientific">Brucella intermedia GD04153</name>
    <dbReference type="NCBI Taxonomy" id="2975438"/>
    <lineage>
        <taxon>Bacteria</taxon>
        <taxon>Pseudomonadati</taxon>
        <taxon>Pseudomonadota</taxon>
        <taxon>Alphaproteobacteria</taxon>
        <taxon>Hyphomicrobiales</taxon>
        <taxon>Brucellaceae</taxon>
        <taxon>Brucella/Ochrobactrum group</taxon>
        <taxon>Brucella</taxon>
    </lineage>
</organism>
<gene>
    <name evidence="2" type="ORF">N7376_22720</name>
</gene>
<dbReference type="InterPro" id="IPR035093">
    <property type="entry name" value="RelE/ParE_toxin_dom_sf"/>
</dbReference>
<dbReference type="EMBL" id="JAODYY010000016">
    <property type="protein sequence ID" value="MDH0126794.1"/>
    <property type="molecule type" value="Genomic_DNA"/>
</dbReference>
<comment type="caution">
    <text evidence="2">The sequence shown here is derived from an EMBL/GenBank/DDBJ whole genome shotgun (WGS) entry which is preliminary data.</text>
</comment>
<accession>A0AA42H2H4</accession>
<evidence type="ECO:0000313" key="3">
    <source>
        <dbReference type="Proteomes" id="UP001158087"/>
    </source>
</evidence>